<name>A0A382ENS3_9ZZZZ</name>
<reference evidence="1" key="1">
    <citation type="submission" date="2018-05" db="EMBL/GenBank/DDBJ databases">
        <authorList>
            <person name="Lanie J.A."/>
            <person name="Ng W.-L."/>
            <person name="Kazmierczak K.M."/>
            <person name="Andrzejewski T.M."/>
            <person name="Davidsen T.M."/>
            <person name="Wayne K.J."/>
            <person name="Tettelin H."/>
            <person name="Glass J.I."/>
            <person name="Rusch D."/>
            <person name="Podicherti R."/>
            <person name="Tsui H.-C.T."/>
            <person name="Winkler M.E."/>
        </authorList>
    </citation>
    <scope>NUCLEOTIDE SEQUENCE</scope>
</reference>
<organism evidence="1">
    <name type="scientific">marine metagenome</name>
    <dbReference type="NCBI Taxonomy" id="408172"/>
    <lineage>
        <taxon>unclassified sequences</taxon>
        <taxon>metagenomes</taxon>
        <taxon>ecological metagenomes</taxon>
    </lineage>
</organism>
<dbReference type="AlphaFoldDB" id="A0A382ENS3"/>
<sequence>MALRSGKTRVLVDEAAKFGKKEIEFLLTLIQESMIPGKFLQQAMDVVVKLRNQYKLIDQPKWEVKKTMSIGEEVKERAKAALKEKEGELWIRNKEDDA</sequence>
<proteinExistence type="predicted"/>
<gene>
    <name evidence="1" type="ORF">METZ01_LOCUS204873</name>
</gene>
<protein>
    <submittedName>
        <fullName evidence="1">Uncharacterized protein</fullName>
    </submittedName>
</protein>
<dbReference type="EMBL" id="UINC01045351">
    <property type="protein sequence ID" value="SVB52019.1"/>
    <property type="molecule type" value="Genomic_DNA"/>
</dbReference>
<accession>A0A382ENS3</accession>
<evidence type="ECO:0000313" key="1">
    <source>
        <dbReference type="EMBL" id="SVB52019.1"/>
    </source>
</evidence>